<dbReference type="InterPro" id="IPR020846">
    <property type="entry name" value="MFS_dom"/>
</dbReference>
<dbReference type="EMBL" id="JACHDS010000001">
    <property type="protein sequence ID" value="MBB6173760.1"/>
    <property type="molecule type" value="Genomic_DNA"/>
</dbReference>
<dbReference type="GO" id="GO:0022857">
    <property type="term" value="F:transmembrane transporter activity"/>
    <property type="evidence" value="ECO:0007669"/>
    <property type="project" value="InterPro"/>
</dbReference>
<evidence type="ECO:0000256" key="1">
    <source>
        <dbReference type="ARBA" id="ARBA00004651"/>
    </source>
</evidence>
<keyword evidence="5 7" id="KW-1133">Transmembrane helix</keyword>
<keyword evidence="2" id="KW-0813">Transport</keyword>
<protein>
    <submittedName>
        <fullName evidence="9">Putative MFS family arabinose efflux permease</fullName>
    </submittedName>
</protein>
<dbReference type="InterPro" id="IPR036259">
    <property type="entry name" value="MFS_trans_sf"/>
</dbReference>
<feature type="domain" description="Major facilitator superfamily (MFS) profile" evidence="8">
    <location>
        <begin position="219"/>
        <end position="415"/>
    </location>
</feature>
<proteinExistence type="predicted"/>
<feature type="transmembrane region" description="Helical" evidence="7">
    <location>
        <begin position="315"/>
        <end position="339"/>
    </location>
</feature>
<keyword evidence="4 7" id="KW-0812">Transmembrane</keyword>
<keyword evidence="3" id="KW-1003">Cell membrane</keyword>
<reference evidence="9 10" key="1">
    <citation type="submission" date="2020-08" db="EMBL/GenBank/DDBJ databases">
        <title>Sequencing the genomes of 1000 actinobacteria strains.</title>
        <authorList>
            <person name="Klenk H.-P."/>
        </authorList>
    </citation>
    <scope>NUCLEOTIDE SEQUENCE [LARGE SCALE GENOMIC DNA]</scope>
    <source>
        <strain evidence="9 10">DSM 46659</strain>
    </source>
</reference>
<comment type="caution">
    <text evidence="9">The sequence shown here is derived from an EMBL/GenBank/DDBJ whole genome shotgun (WGS) entry which is preliminary data.</text>
</comment>
<evidence type="ECO:0000256" key="4">
    <source>
        <dbReference type="ARBA" id="ARBA00022692"/>
    </source>
</evidence>
<dbReference type="RefSeq" id="WP_184077348.1">
    <property type="nucleotide sequence ID" value="NZ_JACHDS010000001.1"/>
</dbReference>
<sequence>MKISLSTVRQFPAQVWIVSLATLLNRSVGFLALFSAIFFQSFEVSANTITLALFAVGVAGVLGAVAGGRIAERVGSAQVLVIGSLVNVPLLVMLALFADDITVSILVAAVSVAVSQSFVGPSATLITDSGYKGPTVTAFAFYRIFLNVGSIVAPAIAGILGFVDFRLLFLLSAAGSLAAFAVLFFSRNRLGEVAHTAREGEAEAAGGQEGAAPATDSSAMRRARLWTVIAVFGVTIAIYAQHQSGIPLSVQRLDNGDRLYALLLLINPIIIVLTELPLSTVTAKFKWSHAYALGVFATAVGLAVCGLASSWAVCIAAFVVFSLGEAVFAPLANASVARLARPRENARYQGYLSAAQSAGIALGPGIGAWGVLHDRSLFWVVVIVLGAVLAAASVFAGMSSARSSSSGKQHIKTAA</sequence>
<feature type="transmembrane region" description="Helical" evidence="7">
    <location>
        <begin position="79"/>
        <end position="98"/>
    </location>
</feature>
<organism evidence="9 10">
    <name type="scientific">Nocardiopsis mwathae</name>
    <dbReference type="NCBI Taxonomy" id="1472723"/>
    <lineage>
        <taxon>Bacteria</taxon>
        <taxon>Bacillati</taxon>
        <taxon>Actinomycetota</taxon>
        <taxon>Actinomycetes</taxon>
        <taxon>Streptosporangiales</taxon>
        <taxon>Nocardiopsidaceae</taxon>
        <taxon>Nocardiopsis</taxon>
    </lineage>
</organism>
<dbReference type="AlphaFoldDB" id="A0A7W9YKQ1"/>
<keyword evidence="6 7" id="KW-0472">Membrane</keyword>
<evidence type="ECO:0000256" key="3">
    <source>
        <dbReference type="ARBA" id="ARBA00022475"/>
    </source>
</evidence>
<feature type="transmembrane region" description="Helical" evidence="7">
    <location>
        <begin position="15"/>
        <end position="39"/>
    </location>
</feature>
<feature type="domain" description="Major facilitator superfamily (MFS) profile" evidence="8">
    <location>
        <begin position="1"/>
        <end position="190"/>
    </location>
</feature>
<evidence type="ECO:0000256" key="2">
    <source>
        <dbReference type="ARBA" id="ARBA00022448"/>
    </source>
</evidence>
<feature type="transmembrane region" description="Helical" evidence="7">
    <location>
        <begin position="45"/>
        <end position="67"/>
    </location>
</feature>
<dbReference type="Pfam" id="PF07690">
    <property type="entry name" value="MFS_1"/>
    <property type="match status" value="1"/>
</dbReference>
<evidence type="ECO:0000256" key="7">
    <source>
        <dbReference type="SAM" id="Phobius"/>
    </source>
</evidence>
<feature type="transmembrane region" description="Helical" evidence="7">
    <location>
        <begin position="139"/>
        <end position="161"/>
    </location>
</feature>
<dbReference type="GO" id="GO:0005886">
    <property type="term" value="C:plasma membrane"/>
    <property type="evidence" value="ECO:0007669"/>
    <property type="project" value="UniProtKB-SubCell"/>
</dbReference>
<feature type="transmembrane region" description="Helical" evidence="7">
    <location>
        <begin position="223"/>
        <end position="240"/>
    </location>
</feature>
<evidence type="ECO:0000256" key="5">
    <source>
        <dbReference type="ARBA" id="ARBA00022989"/>
    </source>
</evidence>
<dbReference type="Proteomes" id="UP000546642">
    <property type="component" value="Unassembled WGS sequence"/>
</dbReference>
<dbReference type="InterPro" id="IPR011701">
    <property type="entry name" value="MFS"/>
</dbReference>
<feature type="transmembrane region" description="Helical" evidence="7">
    <location>
        <begin position="167"/>
        <end position="185"/>
    </location>
</feature>
<evidence type="ECO:0000313" key="10">
    <source>
        <dbReference type="Proteomes" id="UP000546642"/>
    </source>
</evidence>
<evidence type="ECO:0000259" key="8">
    <source>
        <dbReference type="PROSITE" id="PS50850"/>
    </source>
</evidence>
<evidence type="ECO:0000313" key="9">
    <source>
        <dbReference type="EMBL" id="MBB6173760.1"/>
    </source>
</evidence>
<dbReference type="Gene3D" id="1.20.1250.20">
    <property type="entry name" value="MFS general substrate transporter like domains"/>
    <property type="match status" value="2"/>
</dbReference>
<dbReference type="SUPFAM" id="SSF103473">
    <property type="entry name" value="MFS general substrate transporter"/>
    <property type="match status" value="2"/>
</dbReference>
<feature type="transmembrane region" description="Helical" evidence="7">
    <location>
        <begin position="104"/>
        <end position="127"/>
    </location>
</feature>
<gene>
    <name evidence="9" type="ORF">HNR23_003820</name>
</gene>
<feature type="transmembrane region" description="Helical" evidence="7">
    <location>
        <begin position="290"/>
        <end position="309"/>
    </location>
</feature>
<dbReference type="PANTHER" id="PTHR23517">
    <property type="entry name" value="RESISTANCE PROTEIN MDTM, PUTATIVE-RELATED-RELATED"/>
    <property type="match status" value="1"/>
</dbReference>
<dbReference type="PROSITE" id="PS50850">
    <property type="entry name" value="MFS"/>
    <property type="match status" value="2"/>
</dbReference>
<accession>A0A7W9YKQ1</accession>
<dbReference type="InterPro" id="IPR050171">
    <property type="entry name" value="MFS_Transporters"/>
</dbReference>
<feature type="transmembrane region" description="Helical" evidence="7">
    <location>
        <begin position="351"/>
        <end position="371"/>
    </location>
</feature>
<name>A0A7W9YKQ1_9ACTN</name>
<comment type="subcellular location">
    <subcellularLocation>
        <location evidence="1">Cell membrane</location>
        <topology evidence="1">Multi-pass membrane protein</topology>
    </subcellularLocation>
</comment>
<feature type="transmembrane region" description="Helical" evidence="7">
    <location>
        <begin position="377"/>
        <end position="398"/>
    </location>
</feature>
<feature type="transmembrane region" description="Helical" evidence="7">
    <location>
        <begin position="260"/>
        <end position="278"/>
    </location>
</feature>
<dbReference type="PANTHER" id="PTHR23517:SF2">
    <property type="entry name" value="MULTIDRUG RESISTANCE PROTEIN MDTH"/>
    <property type="match status" value="1"/>
</dbReference>
<evidence type="ECO:0000256" key="6">
    <source>
        <dbReference type="ARBA" id="ARBA00023136"/>
    </source>
</evidence>
<keyword evidence="10" id="KW-1185">Reference proteome</keyword>